<reference evidence="3 4" key="1">
    <citation type="journal article" date="2015" name="Genome Biol. Evol.">
        <title>Phylogenomic analyses indicate that early fungi evolved digesting cell walls of algal ancestors of land plants.</title>
        <authorList>
            <person name="Chang Y."/>
            <person name="Wang S."/>
            <person name="Sekimoto S."/>
            <person name="Aerts A.L."/>
            <person name="Choi C."/>
            <person name="Clum A."/>
            <person name="LaButti K.M."/>
            <person name="Lindquist E.A."/>
            <person name="Yee Ngan C."/>
            <person name="Ohm R.A."/>
            <person name="Salamov A.A."/>
            <person name="Grigoriev I.V."/>
            <person name="Spatafora J.W."/>
            <person name="Berbee M.L."/>
        </authorList>
    </citation>
    <scope>NUCLEOTIDE SEQUENCE [LARGE SCALE GENOMIC DNA]</scope>
    <source>
        <strain evidence="3 4">JEL478</strain>
    </source>
</reference>
<organism evidence="3 4">
    <name type="scientific">Gonapodya prolifera (strain JEL478)</name>
    <name type="common">Monoblepharis prolifera</name>
    <dbReference type="NCBI Taxonomy" id="1344416"/>
    <lineage>
        <taxon>Eukaryota</taxon>
        <taxon>Fungi</taxon>
        <taxon>Fungi incertae sedis</taxon>
        <taxon>Chytridiomycota</taxon>
        <taxon>Chytridiomycota incertae sedis</taxon>
        <taxon>Monoblepharidomycetes</taxon>
        <taxon>Monoblepharidales</taxon>
        <taxon>Gonapodyaceae</taxon>
        <taxon>Gonapodya</taxon>
    </lineage>
</organism>
<dbReference type="Proteomes" id="UP000070544">
    <property type="component" value="Unassembled WGS sequence"/>
</dbReference>
<accession>A0A139ATE0</accession>
<dbReference type="AlphaFoldDB" id="A0A139ATE0"/>
<dbReference type="Pfam" id="PF00106">
    <property type="entry name" value="adh_short"/>
    <property type="match status" value="1"/>
</dbReference>
<dbReference type="PANTHER" id="PTHR24320:SF148">
    <property type="entry name" value="NAD(P)-BINDING ROSSMANN-FOLD SUPERFAMILY PROTEIN"/>
    <property type="match status" value="1"/>
</dbReference>
<comment type="similarity">
    <text evidence="1">Belongs to the short-chain dehydrogenases/reductases (SDR) family.</text>
</comment>
<dbReference type="SUPFAM" id="SSF51735">
    <property type="entry name" value="NAD(P)-binding Rossmann-fold domains"/>
    <property type="match status" value="1"/>
</dbReference>
<dbReference type="InterPro" id="IPR002347">
    <property type="entry name" value="SDR_fam"/>
</dbReference>
<evidence type="ECO:0000256" key="2">
    <source>
        <dbReference type="ARBA" id="ARBA00023002"/>
    </source>
</evidence>
<keyword evidence="4" id="KW-1185">Reference proteome</keyword>
<dbReference type="OrthoDB" id="191139at2759"/>
<dbReference type="GO" id="GO:0016491">
    <property type="term" value="F:oxidoreductase activity"/>
    <property type="evidence" value="ECO:0007669"/>
    <property type="project" value="UniProtKB-KW"/>
</dbReference>
<dbReference type="EMBL" id="KQ965737">
    <property type="protein sequence ID" value="KXS19833.1"/>
    <property type="molecule type" value="Genomic_DNA"/>
</dbReference>
<sequence length="323" mass="34829">MTKYHEKSEASEVAEGELGKGGLEGKIAIVTGSTNGIGVETARALANHGALVIIAGRSAERAQNTADEINKEIAAKGGSGKAEPAVLELSDLASVRKFTADFKAKHSRLDFLINNAGIMAVPQRELTKDGFEAQFGTNHIGHFVLTNELVPLLVASAPARVVCLSSIGHRRSGIVWDDISLEKNYDRWVSYGQSKTSNILFARELNRQLQSAGVSAFSVHPGGIMTGLQVHMPKEEFEAYGWVRPDGTLHPSFKTVSQGASTSIYAALARELEGKGGSYLEDCHVSETQPPERNNEADAKRLWQVTNQLVGTSYQWEGVKGAL</sequence>
<dbReference type="PANTHER" id="PTHR24320">
    <property type="entry name" value="RETINOL DEHYDROGENASE"/>
    <property type="match status" value="1"/>
</dbReference>
<proteinExistence type="inferred from homology"/>
<dbReference type="CDD" id="cd05327">
    <property type="entry name" value="retinol-DH_like_SDR_c_like"/>
    <property type="match status" value="1"/>
</dbReference>
<evidence type="ECO:0000313" key="3">
    <source>
        <dbReference type="EMBL" id="KXS19833.1"/>
    </source>
</evidence>
<dbReference type="OMA" id="NWDDLNW"/>
<evidence type="ECO:0000313" key="4">
    <source>
        <dbReference type="Proteomes" id="UP000070544"/>
    </source>
</evidence>
<dbReference type="Gene3D" id="3.40.50.720">
    <property type="entry name" value="NAD(P)-binding Rossmann-like Domain"/>
    <property type="match status" value="1"/>
</dbReference>
<dbReference type="InterPro" id="IPR036291">
    <property type="entry name" value="NAD(P)-bd_dom_sf"/>
</dbReference>
<name>A0A139ATE0_GONPJ</name>
<evidence type="ECO:0000256" key="1">
    <source>
        <dbReference type="ARBA" id="ARBA00006484"/>
    </source>
</evidence>
<gene>
    <name evidence="3" type="ORF">M427DRAFT_108606</name>
</gene>
<dbReference type="PRINTS" id="PR00081">
    <property type="entry name" value="GDHRDH"/>
</dbReference>
<keyword evidence="2" id="KW-0560">Oxidoreductase</keyword>
<protein>
    <submittedName>
        <fullName evidence="3">Oxidoreductase</fullName>
    </submittedName>
</protein>
<dbReference type="STRING" id="1344416.A0A139ATE0"/>